<evidence type="ECO:0000313" key="1">
    <source>
        <dbReference type="EMBL" id="KAK4018545.1"/>
    </source>
</evidence>
<accession>A0ABR0A091</accession>
<keyword evidence="2" id="KW-1185">Reference proteome</keyword>
<comment type="caution">
    <text evidence="1">The sequence shown here is derived from an EMBL/GenBank/DDBJ whole genome shotgun (WGS) entry which is preliminary data.</text>
</comment>
<organism evidence="1 2">
    <name type="scientific">Daphnia magna</name>
    <dbReference type="NCBI Taxonomy" id="35525"/>
    <lineage>
        <taxon>Eukaryota</taxon>
        <taxon>Metazoa</taxon>
        <taxon>Ecdysozoa</taxon>
        <taxon>Arthropoda</taxon>
        <taxon>Crustacea</taxon>
        <taxon>Branchiopoda</taxon>
        <taxon>Diplostraca</taxon>
        <taxon>Cladocera</taxon>
        <taxon>Anomopoda</taxon>
        <taxon>Daphniidae</taxon>
        <taxon>Daphnia</taxon>
    </lineage>
</organism>
<dbReference type="Proteomes" id="UP001234178">
    <property type="component" value="Unassembled WGS sequence"/>
</dbReference>
<evidence type="ECO:0000313" key="2">
    <source>
        <dbReference type="Proteomes" id="UP001234178"/>
    </source>
</evidence>
<proteinExistence type="predicted"/>
<reference evidence="1 2" key="1">
    <citation type="journal article" date="2023" name="Nucleic Acids Res.">
        <title>The hologenome of Daphnia magna reveals possible DNA methylation and microbiome-mediated evolution of the host genome.</title>
        <authorList>
            <person name="Chaturvedi A."/>
            <person name="Li X."/>
            <person name="Dhandapani V."/>
            <person name="Marshall H."/>
            <person name="Kissane S."/>
            <person name="Cuenca-Cambronero M."/>
            <person name="Asole G."/>
            <person name="Calvet F."/>
            <person name="Ruiz-Romero M."/>
            <person name="Marangio P."/>
            <person name="Guigo R."/>
            <person name="Rago D."/>
            <person name="Mirbahai L."/>
            <person name="Eastwood N."/>
            <person name="Colbourne J.K."/>
            <person name="Zhou J."/>
            <person name="Mallon E."/>
            <person name="Orsini L."/>
        </authorList>
    </citation>
    <scope>NUCLEOTIDE SEQUENCE [LARGE SCALE GENOMIC DNA]</scope>
    <source>
        <strain evidence="1">LRV0_1</strain>
    </source>
</reference>
<dbReference type="EMBL" id="JAOYFB010000036">
    <property type="protein sequence ID" value="KAK4018545.1"/>
    <property type="molecule type" value="Genomic_DNA"/>
</dbReference>
<sequence length="78" mass="8787">MIQTPRRGGGRVDKDNGAEVVWSVVALVRACGYCRRTANSYGFVALRCSLTLMFFVKDPPLNTPLRKRKIYLQTYGGF</sequence>
<name>A0ABR0A091_9CRUS</name>
<gene>
    <name evidence="1" type="ORF">OUZ56_000594</name>
</gene>
<protein>
    <submittedName>
        <fullName evidence="1">Uncharacterized protein</fullName>
    </submittedName>
</protein>